<dbReference type="WBParaSite" id="SVE_0856600.1">
    <property type="protein sequence ID" value="SVE_0856600.1"/>
    <property type="gene ID" value="SVE_0856600"/>
</dbReference>
<keyword evidence="2" id="KW-1185">Reference proteome</keyword>
<feature type="transmembrane region" description="Helical" evidence="1">
    <location>
        <begin position="404"/>
        <end position="425"/>
    </location>
</feature>
<dbReference type="AlphaFoldDB" id="A0A0K0FI48"/>
<feature type="transmembrane region" description="Helical" evidence="1">
    <location>
        <begin position="506"/>
        <end position="529"/>
    </location>
</feature>
<feature type="transmembrane region" description="Helical" evidence="1">
    <location>
        <begin position="550"/>
        <end position="569"/>
    </location>
</feature>
<keyword evidence="1" id="KW-1133">Transmembrane helix</keyword>
<keyword evidence="1" id="KW-0472">Membrane</keyword>
<evidence type="ECO:0000313" key="2">
    <source>
        <dbReference type="Proteomes" id="UP000035680"/>
    </source>
</evidence>
<protein>
    <submittedName>
        <fullName evidence="3">G_PROTEIN_RECEP_F3_4 domain-containing protein</fullName>
    </submittedName>
</protein>
<accession>A0A0K0FI48</accession>
<reference evidence="3" key="2">
    <citation type="submission" date="2015-08" db="UniProtKB">
        <authorList>
            <consortium name="WormBaseParasite"/>
        </authorList>
    </citation>
    <scope>IDENTIFICATION</scope>
</reference>
<proteinExistence type="predicted"/>
<keyword evidence="1" id="KW-0812">Transmembrane</keyword>
<evidence type="ECO:0000313" key="3">
    <source>
        <dbReference type="WBParaSite" id="SVE_0856600.1"/>
    </source>
</evidence>
<organism evidence="2 3">
    <name type="scientific">Strongyloides venezuelensis</name>
    <name type="common">Threadworm</name>
    <dbReference type="NCBI Taxonomy" id="75913"/>
    <lineage>
        <taxon>Eukaryota</taxon>
        <taxon>Metazoa</taxon>
        <taxon>Ecdysozoa</taxon>
        <taxon>Nematoda</taxon>
        <taxon>Chromadorea</taxon>
        <taxon>Rhabditida</taxon>
        <taxon>Tylenchina</taxon>
        <taxon>Panagrolaimomorpha</taxon>
        <taxon>Strongyloidoidea</taxon>
        <taxon>Strongyloididae</taxon>
        <taxon>Strongyloides</taxon>
    </lineage>
</organism>
<reference evidence="2" key="1">
    <citation type="submission" date="2014-07" db="EMBL/GenBank/DDBJ databases">
        <authorList>
            <person name="Martin A.A"/>
            <person name="De Silva N."/>
        </authorList>
    </citation>
    <scope>NUCLEOTIDE SEQUENCE</scope>
</reference>
<name>A0A0K0FI48_STRVS</name>
<evidence type="ECO:0000256" key="1">
    <source>
        <dbReference type="SAM" id="Phobius"/>
    </source>
</evidence>
<dbReference type="Proteomes" id="UP000035680">
    <property type="component" value="Unassembled WGS sequence"/>
</dbReference>
<sequence length="708" mass="83918">MPKAGQLLANVTKFCRHKDTNRNETKVEKYFYHKHICDSLNKLNTFKDSNKKILKQYNQKHNEFLTYYINGGLYFECNKHPNVTITVNDTMTQLGINIFDFLYNESSTNLAQFCEYPKKYHKKSCRLRLDSELFFDTYGFELCLYRDKKSFNETWSILSLVYSKYLLENTTEIIETFSGDNYPLLYETSIKYLYDNIVHDGYTTRYRRNIKYQKIIKHLQEMRHILGSSFVLESLSLTAIQAHKMFSGKCYFDNNTTSLWRRIHCNKSNPNEINKDENMFHTFTIYNYHSTIIAIVLLLIGLFINCYFSILLKDCWKNLDFENQMLMTGFVGAYLILVMVKIFHYIRPYFYDNFLEKELDSHFDNYPGPSMANKTYSLLIWTIMYTFRKTHIEIAFEETVFRCMNKLTCIIGFVIMINTFFSILFKIKTRKIKRIPLSHKLSPISIASCFTGITILVLIVASSIFTYNYMIDISDVISKMEEEKLAYLNICKYSISMNQGNLGMRIYTFTSITFAILYTVLTMIFFLYYKLEKRSANDKSVFADIENLKVTVYTLVGGYLVYIAAHGFLDYINTCVLLEENDIGKNGENRTVEISKNAVKYQVLSLIQLLNPIIQPILVIFRLVELRKQHFIYWNRFWEVSLIENIKNMLWYPIVNIYIFLKFLNFRECRNKMKELSNKKINRSVVLEKKFPKYPSFRTSLNKAVRTY</sequence>
<feature type="transmembrane region" description="Helical" evidence="1">
    <location>
        <begin position="292"/>
        <end position="312"/>
    </location>
</feature>
<feature type="transmembrane region" description="Helical" evidence="1">
    <location>
        <begin position="649"/>
        <end position="666"/>
    </location>
</feature>
<feature type="transmembrane region" description="Helical" evidence="1">
    <location>
        <begin position="324"/>
        <end position="346"/>
    </location>
</feature>
<feature type="transmembrane region" description="Helical" evidence="1">
    <location>
        <begin position="446"/>
        <end position="470"/>
    </location>
</feature>